<dbReference type="InterPro" id="IPR051817">
    <property type="entry name" value="FDH_cytochrome_b556_subunit"/>
</dbReference>
<sequence>MSNERSDRRADKDDLIERYSAGQRINHWIVAGTFILLALSGLALFHPSMFWLANVFGGGSWTRILHPFVGVLMFVAFACLAVRLGCYNKFESRDTEWMKKIGDVLDNREENLPEVGRYNAGQKLLFYVMVLCMIGLLLSGVVIWRAYFSLYFPIGVIRLASDVHAVCAFVLICGIITHIYAAIWIKGSVRAMTRGTVTRGWAWKHHRAWYKQLNK</sequence>
<feature type="transmembrane region" description="Helical" evidence="13">
    <location>
        <begin position="64"/>
        <end position="84"/>
    </location>
</feature>
<evidence type="ECO:0000256" key="11">
    <source>
        <dbReference type="ARBA" id="ARBA00023004"/>
    </source>
</evidence>
<evidence type="ECO:0000256" key="1">
    <source>
        <dbReference type="ARBA" id="ARBA00001971"/>
    </source>
</evidence>
<dbReference type="AlphaFoldDB" id="A0A5E4UHI9"/>
<keyword evidence="4" id="KW-0813">Transport</keyword>
<dbReference type="InterPro" id="IPR016174">
    <property type="entry name" value="Di-haem_cyt_TM"/>
</dbReference>
<keyword evidence="16" id="KW-1185">Reference proteome</keyword>
<feature type="transmembrane region" description="Helical" evidence="13">
    <location>
        <begin position="163"/>
        <end position="185"/>
    </location>
</feature>
<keyword evidence="10 13" id="KW-1133">Transmembrane helix</keyword>
<evidence type="ECO:0000259" key="14">
    <source>
        <dbReference type="Pfam" id="PF01292"/>
    </source>
</evidence>
<dbReference type="GO" id="GO:0008863">
    <property type="term" value="F:formate dehydrogenase (NAD+) activity"/>
    <property type="evidence" value="ECO:0007669"/>
    <property type="project" value="InterPro"/>
</dbReference>
<dbReference type="Proteomes" id="UP000334380">
    <property type="component" value="Unassembled WGS sequence"/>
</dbReference>
<dbReference type="GO" id="GO:0009055">
    <property type="term" value="F:electron transfer activity"/>
    <property type="evidence" value="ECO:0007669"/>
    <property type="project" value="InterPro"/>
</dbReference>
<feature type="transmembrane region" description="Helical" evidence="13">
    <location>
        <begin position="124"/>
        <end position="143"/>
    </location>
</feature>
<evidence type="ECO:0000256" key="9">
    <source>
        <dbReference type="ARBA" id="ARBA00022982"/>
    </source>
</evidence>
<evidence type="ECO:0000256" key="4">
    <source>
        <dbReference type="ARBA" id="ARBA00022448"/>
    </source>
</evidence>
<gene>
    <name evidence="15" type="ORF">PTE31013_02016</name>
</gene>
<dbReference type="GO" id="GO:0009326">
    <property type="term" value="C:formate dehydrogenase complex"/>
    <property type="evidence" value="ECO:0007669"/>
    <property type="project" value="InterPro"/>
</dbReference>
<dbReference type="GO" id="GO:0015944">
    <property type="term" value="P:formate oxidation"/>
    <property type="evidence" value="ECO:0007669"/>
    <property type="project" value="UniProtKB-ARBA"/>
</dbReference>
<dbReference type="PANTHER" id="PTHR30074:SF5">
    <property type="entry name" value="FORMATE DEHYDROGENASE, NITRATE-INDUCIBLE, CYTOCHROME B556(FDN) SUBUNIT"/>
    <property type="match status" value="1"/>
</dbReference>
<feature type="domain" description="Cytochrome b561 bacterial/Ni-hydrogenase" evidence="14">
    <location>
        <begin position="18"/>
        <end position="195"/>
    </location>
</feature>
<keyword evidence="7 13" id="KW-0812">Transmembrane</keyword>
<dbReference type="GO" id="GO:0005886">
    <property type="term" value="C:plasma membrane"/>
    <property type="evidence" value="ECO:0007669"/>
    <property type="project" value="UniProtKB-SubCell"/>
</dbReference>
<dbReference type="InterPro" id="IPR006471">
    <property type="entry name" value="Formate_DH_gsu"/>
</dbReference>
<keyword evidence="8" id="KW-0479">Metal-binding</keyword>
<dbReference type="PANTHER" id="PTHR30074">
    <property type="entry name" value="FORMATE DEHYDROGENASE, NITRATE-INDUCIBLE, CYTOCHROME B556 FDN SUBUNIT"/>
    <property type="match status" value="1"/>
</dbReference>
<comment type="subcellular location">
    <subcellularLocation>
        <location evidence="2">Cell membrane</location>
        <topology evidence="2">Multi-pass membrane protein</topology>
    </subcellularLocation>
</comment>
<evidence type="ECO:0000256" key="2">
    <source>
        <dbReference type="ARBA" id="ARBA00004651"/>
    </source>
</evidence>
<dbReference type="GO" id="GO:0046872">
    <property type="term" value="F:metal ion binding"/>
    <property type="evidence" value="ECO:0007669"/>
    <property type="project" value="UniProtKB-KW"/>
</dbReference>
<comment type="similarity">
    <text evidence="3">Belongs to the formate dehydrogenase gamma subunit family.</text>
</comment>
<dbReference type="OrthoDB" id="9790598at2"/>
<evidence type="ECO:0000256" key="13">
    <source>
        <dbReference type="SAM" id="Phobius"/>
    </source>
</evidence>
<evidence type="ECO:0000256" key="6">
    <source>
        <dbReference type="ARBA" id="ARBA00022617"/>
    </source>
</evidence>
<dbReference type="RefSeq" id="WP_150612645.1">
    <property type="nucleotide sequence ID" value="NZ_CABPRU010000003.1"/>
</dbReference>
<evidence type="ECO:0000256" key="8">
    <source>
        <dbReference type="ARBA" id="ARBA00022723"/>
    </source>
</evidence>
<dbReference type="SUPFAM" id="SSF81342">
    <property type="entry name" value="Transmembrane di-heme cytochromes"/>
    <property type="match status" value="1"/>
</dbReference>
<dbReference type="GO" id="GO:0036397">
    <property type="term" value="F:formate dehydrogenase (quinone) activity"/>
    <property type="evidence" value="ECO:0007669"/>
    <property type="project" value="TreeGrafter"/>
</dbReference>
<evidence type="ECO:0000256" key="5">
    <source>
        <dbReference type="ARBA" id="ARBA00022475"/>
    </source>
</evidence>
<accession>A0A5E4UHI9</accession>
<proteinExistence type="inferred from homology"/>
<name>A0A5E4UHI9_9BURK</name>
<reference evidence="15 16" key="1">
    <citation type="submission" date="2019-08" db="EMBL/GenBank/DDBJ databases">
        <authorList>
            <person name="Peeters C."/>
        </authorList>
    </citation>
    <scope>NUCLEOTIDE SEQUENCE [LARGE SCALE GENOMIC DNA]</scope>
    <source>
        <strain evidence="15 16">LMG 31013</strain>
    </source>
</reference>
<keyword evidence="11" id="KW-0408">Iron</keyword>
<dbReference type="NCBIfam" id="TIGR01583">
    <property type="entry name" value="formate-DH-gamm"/>
    <property type="match status" value="1"/>
</dbReference>
<dbReference type="GO" id="GO:0022904">
    <property type="term" value="P:respiratory electron transport chain"/>
    <property type="evidence" value="ECO:0007669"/>
    <property type="project" value="InterPro"/>
</dbReference>
<evidence type="ECO:0000256" key="10">
    <source>
        <dbReference type="ARBA" id="ARBA00022989"/>
    </source>
</evidence>
<dbReference type="InterPro" id="IPR011577">
    <property type="entry name" value="Cyt_b561_bac/Ni-Hgenase"/>
</dbReference>
<dbReference type="FunFam" id="1.20.950.20:FF:000002">
    <property type="entry name" value="Formate dehydrogenase cytochrome b556 subunit"/>
    <property type="match status" value="1"/>
</dbReference>
<keyword evidence="12 13" id="KW-0472">Membrane</keyword>
<evidence type="ECO:0000256" key="3">
    <source>
        <dbReference type="ARBA" id="ARBA00010747"/>
    </source>
</evidence>
<dbReference type="Pfam" id="PF01292">
    <property type="entry name" value="Ni_hydr_CYTB"/>
    <property type="match status" value="1"/>
</dbReference>
<evidence type="ECO:0000256" key="7">
    <source>
        <dbReference type="ARBA" id="ARBA00022692"/>
    </source>
</evidence>
<organism evidence="15 16">
    <name type="scientific">Pandoraea terrigena</name>
    <dbReference type="NCBI Taxonomy" id="2508292"/>
    <lineage>
        <taxon>Bacteria</taxon>
        <taxon>Pseudomonadati</taxon>
        <taxon>Pseudomonadota</taxon>
        <taxon>Betaproteobacteria</taxon>
        <taxon>Burkholderiales</taxon>
        <taxon>Burkholderiaceae</taxon>
        <taxon>Pandoraea</taxon>
    </lineage>
</organism>
<keyword evidence="5" id="KW-1003">Cell membrane</keyword>
<keyword evidence="6" id="KW-0349">Heme</keyword>
<protein>
    <submittedName>
        <fullName evidence="15">Formate dehydrogenase</fullName>
    </submittedName>
</protein>
<evidence type="ECO:0000313" key="15">
    <source>
        <dbReference type="EMBL" id="VVD98488.1"/>
    </source>
</evidence>
<dbReference type="EMBL" id="CABPRU010000003">
    <property type="protein sequence ID" value="VVD98488.1"/>
    <property type="molecule type" value="Genomic_DNA"/>
</dbReference>
<feature type="transmembrane region" description="Helical" evidence="13">
    <location>
        <begin position="28"/>
        <end position="52"/>
    </location>
</feature>
<dbReference type="GO" id="GO:0009061">
    <property type="term" value="P:anaerobic respiration"/>
    <property type="evidence" value="ECO:0007669"/>
    <property type="project" value="TreeGrafter"/>
</dbReference>
<keyword evidence="9" id="KW-0249">Electron transport</keyword>
<evidence type="ECO:0000256" key="12">
    <source>
        <dbReference type="ARBA" id="ARBA00023136"/>
    </source>
</evidence>
<dbReference type="Gene3D" id="1.20.950.20">
    <property type="entry name" value="Transmembrane di-heme cytochromes, Chain C"/>
    <property type="match status" value="1"/>
</dbReference>
<comment type="cofactor">
    <cofactor evidence="1">
        <name>heme</name>
        <dbReference type="ChEBI" id="CHEBI:30413"/>
    </cofactor>
</comment>
<evidence type="ECO:0000313" key="16">
    <source>
        <dbReference type="Proteomes" id="UP000334380"/>
    </source>
</evidence>